<keyword evidence="3" id="KW-0804">Transcription</keyword>
<name>A0A9W6QHN8_9PSEU</name>
<dbReference type="GO" id="GO:0003677">
    <property type="term" value="F:DNA binding"/>
    <property type="evidence" value="ECO:0007669"/>
    <property type="project" value="UniProtKB-KW"/>
</dbReference>
<dbReference type="EMBL" id="BSSD01000002">
    <property type="protein sequence ID" value="GLW90638.1"/>
    <property type="molecule type" value="Genomic_DNA"/>
</dbReference>
<dbReference type="InterPro" id="IPR036390">
    <property type="entry name" value="WH_DNA-bd_sf"/>
</dbReference>
<dbReference type="SMART" id="SM00347">
    <property type="entry name" value="HTH_MARR"/>
    <property type="match status" value="1"/>
</dbReference>
<keyword evidence="1" id="KW-0805">Transcription regulation</keyword>
<dbReference type="RefSeq" id="WP_253840032.1">
    <property type="nucleotide sequence ID" value="NZ_BAAAVC010000005.1"/>
</dbReference>
<dbReference type="Pfam" id="PF01047">
    <property type="entry name" value="MarR"/>
    <property type="match status" value="1"/>
</dbReference>
<evidence type="ECO:0000313" key="5">
    <source>
        <dbReference type="EMBL" id="GLW90638.1"/>
    </source>
</evidence>
<evidence type="ECO:0000256" key="3">
    <source>
        <dbReference type="ARBA" id="ARBA00023163"/>
    </source>
</evidence>
<organism evidence="5 6">
    <name type="scientific">Actinokineospora globicatena</name>
    <dbReference type="NCBI Taxonomy" id="103729"/>
    <lineage>
        <taxon>Bacteria</taxon>
        <taxon>Bacillati</taxon>
        <taxon>Actinomycetota</taxon>
        <taxon>Actinomycetes</taxon>
        <taxon>Pseudonocardiales</taxon>
        <taxon>Pseudonocardiaceae</taxon>
        <taxon>Actinokineospora</taxon>
    </lineage>
</organism>
<dbReference type="AlphaFoldDB" id="A0A9W6QHN8"/>
<dbReference type="PROSITE" id="PS01117">
    <property type="entry name" value="HTH_MARR_1"/>
    <property type="match status" value="1"/>
</dbReference>
<evidence type="ECO:0000313" key="6">
    <source>
        <dbReference type="Proteomes" id="UP001165042"/>
    </source>
</evidence>
<proteinExistence type="predicted"/>
<evidence type="ECO:0000256" key="1">
    <source>
        <dbReference type="ARBA" id="ARBA00023015"/>
    </source>
</evidence>
<comment type="caution">
    <text evidence="5">The sequence shown here is derived from an EMBL/GenBank/DDBJ whole genome shotgun (WGS) entry which is preliminary data.</text>
</comment>
<dbReference type="Proteomes" id="UP001165042">
    <property type="component" value="Unassembled WGS sequence"/>
</dbReference>
<dbReference type="Gene3D" id="1.10.10.10">
    <property type="entry name" value="Winged helix-like DNA-binding domain superfamily/Winged helix DNA-binding domain"/>
    <property type="match status" value="1"/>
</dbReference>
<dbReference type="GO" id="GO:0006950">
    <property type="term" value="P:response to stress"/>
    <property type="evidence" value="ECO:0007669"/>
    <property type="project" value="TreeGrafter"/>
</dbReference>
<gene>
    <name evidence="5" type="ORF">Aglo03_14540</name>
</gene>
<evidence type="ECO:0000259" key="4">
    <source>
        <dbReference type="PROSITE" id="PS50995"/>
    </source>
</evidence>
<dbReference type="SUPFAM" id="SSF46785">
    <property type="entry name" value="Winged helix' DNA-binding domain"/>
    <property type="match status" value="1"/>
</dbReference>
<accession>A0A9W6QHN8</accession>
<dbReference type="InterPro" id="IPR039422">
    <property type="entry name" value="MarR/SlyA-like"/>
</dbReference>
<dbReference type="InterPro" id="IPR000835">
    <property type="entry name" value="HTH_MarR-typ"/>
</dbReference>
<dbReference type="PANTHER" id="PTHR33164">
    <property type="entry name" value="TRANSCRIPTIONAL REGULATOR, MARR FAMILY"/>
    <property type="match status" value="1"/>
</dbReference>
<dbReference type="PRINTS" id="PR00598">
    <property type="entry name" value="HTHMARR"/>
</dbReference>
<keyword evidence="2" id="KW-0238">DNA-binding</keyword>
<keyword evidence="6" id="KW-1185">Reference proteome</keyword>
<evidence type="ECO:0000256" key="2">
    <source>
        <dbReference type="ARBA" id="ARBA00023125"/>
    </source>
</evidence>
<dbReference type="GO" id="GO:0003700">
    <property type="term" value="F:DNA-binding transcription factor activity"/>
    <property type="evidence" value="ECO:0007669"/>
    <property type="project" value="InterPro"/>
</dbReference>
<feature type="domain" description="HTH marR-type" evidence="4">
    <location>
        <begin position="22"/>
        <end position="154"/>
    </location>
</feature>
<dbReference type="InterPro" id="IPR036388">
    <property type="entry name" value="WH-like_DNA-bd_sf"/>
</dbReference>
<protein>
    <submittedName>
        <fullName evidence="5">MarR family transcriptional regulator</fullName>
    </submittedName>
</protein>
<dbReference type="InterPro" id="IPR023187">
    <property type="entry name" value="Tscrpt_reg_MarR-type_CS"/>
</dbReference>
<reference evidence="5" key="1">
    <citation type="submission" date="2023-02" db="EMBL/GenBank/DDBJ databases">
        <title>Actinokineospora globicatena NBRC 15670.</title>
        <authorList>
            <person name="Ichikawa N."/>
            <person name="Sato H."/>
            <person name="Tonouchi N."/>
        </authorList>
    </citation>
    <scope>NUCLEOTIDE SEQUENCE</scope>
    <source>
        <strain evidence="5">NBRC 15670</strain>
    </source>
</reference>
<sequence>MDNVDRVLAQWHAERPDVDPAPMGVVGRIQRASRLLEKGLATYFATHDLQLWEFDILATLRRAGRMTAGRLVTASMVTSGAITNRVDRLVTRGLVTREVDPDNRRSVLIDLTAEGRTLVDKILAGHIDNENRLLAPLDLEDRDRLANLLRTLLTGLGDVPD</sequence>
<dbReference type="PANTHER" id="PTHR33164:SF104">
    <property type="entry name" value="TRANSCRIPTIONAL REGULATORY PROTEIN"/>
    <property type="match status" value="1"/>
</dbReference>
<dbReference type="PROSITE" id="PS50995">
    <property type="entry name" value="HTH_MARR_2"/>
    <property type="match status" value="1"/>
</dbReference>